<dbReference type="AlphaFoldDB" id="A0AB39M8L1"/>
<evidence type="ECO:0000256" key="1">
    <source>
        <dbReference type="SAM" id="Phobius"/>
    </source>
</evidence>
<protein>
    <submittedName>
        <fullName evidence="2">Uncharacterized protein</fullName>
    </submittedName>
</protein>
<name>A0AB39M8L1_9ACTN</name>
<reference evidence="2" key="1">
    <citation type="submission" date="2024-07" db="EMBL/GenBank/DDBJ databases">
        <authorList>
            <person name="Yu S.T."/>
        </authorList>
    </citation>
    <scope>NUCLEOTIDE SEQUENCE</scope>
    <source>
        <strain evidence="2">R08</strain>
    </source>
</reference>
<proteinExistence type="predicted"/>
<gene>
    <name evidence="2" type="ORF">AB5J58_20595</name>
</gene>
<dbReference type="EMBL" id="CP163431">
    <property type="protein sequence ID" value="XDQ02458.1"/>
    <property type="molecule type" value="Genomic_DNA"/>
</dbReference>
<evidence type="ECO:0000313" key="2">
    <source>
        <dbReference type="EMBL" id="XDQ02458.1"/>
    </source>
</evidence>
<keyword evidence="1" id="KW-0812">Transmembrane</keyword>
<organism evidence="2">
    <name type="scientific">Streptomyces sp. R08</name>
    <dbReference type="NCBI Taxonomy" id="3238624"/>
    <lineage>
        <taxon>Bacteria</taxon>
        <taxon>Bacillati</taxon>
        <taxon>Actinomycetota</taxon>
        <taxon>Actinomycetes</taxon>
        <taxon>Kitasatosporales</taxon>
        <taxon>Streptomycetaceae</taxon>
        <taxon>Streptomyces</taxon>
    </lineage>
</organism>
<dbReference type="RefSeq" id="WP_369188587.1">
    <property type="nucleotide sequence ID" value="NZ_CP163431.1"/>
</dbReference>
<feature type="transmembrane region" description="Helical" evidence="1">
    <location>
        <begin position="91"/>
        <end position="113"/>
    </location>
</feature>
<accession>A0AB39M8L1</accession>
<keyword evidence="1" id="KW-0472">Membrane</keyword>
<sequence>MDTDKQTAARGLIDIEAHLYREAHLGAARRRLGEFTARATDFSPGQKRDLERWYLDEQQYVARMVTDHIADRINAVEESHRLRFGRWLRGTLIAMTLISVVLFGCAALVVGSVT</sequence>
<keyword evidence="1" id="KW-1133">Transmembrane helix</keyword>